<keyword evidence="2" id="KW-0472">Membrane</keyword>
<evidence type="ECO:0000313" key="4">
    <source>
        <dbReference type="RefSeq" id="XP_005105037.1"/>
    </source>
</evidence>
<reference evidence="4 5" key="1">
    <citation type="submission" date="2025-05" db="UniProtKB">
        <authorList>
            <consortium name="RefSeq"/>
        </authorList>
    </citation>
    <scope>IDENTIFICATION</scope>
</reference>
<dbReference type="RefSeq" id="XP_012941674.1">
    <property type="nucleotide sequence ID" value="XM_013086220.2"/>
</dbReference>
<evidence type="ECO:0000313" key="5">
    <source>
        <dbReference type="RefSeq" id="XP_005105038.1"/>
    </source>
</evidence>
<proteinExistence type="predicted"/>
<keyword evidence="2" id="KW-1133">Transmembrane helix</keyword>
<gene>
    <name evidence="4 5 6 7 8" type="primary">LOC101849484</name>
</gene>
<organism evidence="3 4">
    <name type="scientific">Aplysia californica</name>
    <name type="common">California sea hare</name>
    <dbReference type="NCBI Taxonomy" id="6500"/>
    <lineage>
        <taxon>Eukaryota</taxon>
        <taxon>Metazoa</taxon>
        <taxon>Spiralia</taxon>
        <taxon>Lophotrochozoa</taxon>
        <taxon>Mollusca</taxon>
        <taxon>Gastropoda</taxon>
        <taxon>Heterobranchia</taxon>
        <taxon>Euthyneura</taxon>
        <taxon>Tectipleura</taxon>
        <taxon>Aplysiida</taxon>
        <taxon>Aplysioidea</taxon>
        <taxon>Aplysiidae</taxon>
        <taxon>Aplysia</taxon>
    </lineage>
</organism>
<evidence type="ECO:0000256" key="1">
    <source>
        <dbReference type="SAM" id="MobiDB-lite"/>
    </source>
</evidence>
<evidence type="ECO:0000313" key="7">
    <source>
        <dbReference type="RefSeq" id="XP_012941673.1"/>
    </source>
</evidence>
<protein>
    <submittedName>
        <fullName evidence="4 5">Uncharacterized protein LOC101849484</fullName>
    </submittedName>
</protein>
<evidence type="ECO:0000313" key="3">
    <source>
        <dbReference type="Proteomes" id="UP000694888"/>
    </source>
</evidence>
<dbReference type="RefSeq" id="XP_012941672.1">
    <property type="nucleotide sequence ID" value="XM_013086218.2"/>
</dbReference>
<dbReference type="GeneID" id="101849484"/>
<keyword evidence="3" id="KW-1185">Reference proteome</keyword>
<dbReference type="RefSeq" id="XP_005105038.1">
    <property type="nucleotide sequence ID" value="XM_005104981.3"/>
</dbReference>
<keyword evidence="2" id="KW-0812">Transmembrane</keyword>
<dbReference type="RefSeq" id="XP_005105037.1">
    <property type="nucleotide sequence ID" value="XM_005104980.3"/>
</dbReference>
<dbReference type="Proteomes" id="UP000694888">
    <property type="component" value="Unplaced"/>
</dbReference>
<feature type="region of interest" description="Disordered" evidence="1">
    <location>
        <begin position="127"/>
        <end position="154"/>
    </location>
</feature>
<sequence length="694" mass="74234">MTSVYLLFTTTMTSYSSTLSLFSSPTTSSSSTSSSLTLSSAMSTTISAVTGRDLEADIRAFWAAFPCPPPWRPQILLEVNATKLEPHVSRTVRAFLAGKCDIAHILSGHAGFDGDFGDSGSSPGFGLGSGFGGSTSGGGEGHDPGGTSLSDPRRSEQPWCDTACRLAVGCAVVFVIMAAVVAVLLCVNRTRRPHKMASTRPSRQQLHLSSSASDAANCTEFSNMEVQGDDDMIYPPFRHRGLPPPPRACHPSCDPTWNCPNCASCHPLMQQQSPSGHYYSSRTYSAVYETIDDPNEDDQQTIEESGEMPRVHHGGPASSLANGGVFRQHPWHNCSTPTQLSPGSVSTVQIRPRVTTREDIKFTPLVAETGFNGDDDTQIAHHRPSALPNYFELEKNCALAKQKEDHNNIMSPKSAFKPVSNSLPSHRTPSGTLSPHNIIIASPGHLDVLPTTAPCCSGEGGTALHSFVMSQAEHNSMPCAGELYRMRHSEDYNQVGTATTSADSSLPKVNNHSTAQSAIPRKFSSNPNTNCCTSVSNCNSSNNHVPVSYSNVDNANSHGANISNPIIHSAEGGPWIPGSYPSVPGTSTFVPSPPGHLYCSQCQLNALATKTGSRLPVQDQTAIRYDPTSGVPLNTDSSLLTPDLLHEASQHGVSNSEHDCNVNNEEIQVSDDEMPLRKPVLALHSQYFAHTSAV</sequence>
<evidence type="ECO:0000256" key="2">
    <source>
        <dbReference type="SAM" id="Phobius"/>
    </source>
</evidence>
<evidence type="ECO:0000313" key="6">
    <source>
        <dbReference type="RefSeq" id="XP_012941672.1"/>
    </source>
</evidence>
<feature type="compositionally biased region" description="Gly residues" evidence="1">
    <location>
        <begin position="127"/>
        <end position="139"/>
    </location>
</feature>
<dbReference type="RefSeq" id="XP_012941673.1">
    <property type="nucleotide sequence ID" value="XM_013086219.2"/>
</dbReference>
<evidence type="ECO:0000313" key="8">
    <source>
        <dbReference type="RefSeq" id="XP_012941674.1"/>
    </source>
</evidence>
<name>A0ABM0JZ96_APLCA</name>
<feature type="transmembrane region" description="Helical" evidence="2">
    <location>
        <begin position="166"/>
        <end position="187"/>
    </location>
</feature>
<accession>A0ABM0JZ96</accession>